<comment type="similarity">
    <text evidence="1">Belongs to the amidase family.</text>
</comment>
<evidence type="ECO:0000259" key="2">
    <source>
        <dbReference type="Pfam" id="PF01425"/>
    </source>
</evidence>
<feature type="domain" description="Amidase" evidence="2">
    <location>
        <begin position="37"/>
        <end position="454"/>
    </location>
</feature>
<evidence type="ECO:0000313" key="3">
    <source>
        <dbReference type="EMBL" id="ROR89567.1"/>
    </source>
</evidence>
<dbReference type="Pfam" id="PF01425">
    <property type="entry name" value="Amidase"/>
    <property type="match status" value="1"/>
</dbReference>
<dbReference type="InterPro" id="IPR036928">
    <property type="entry name" value="AS_sf"/>
</dbReference>
<dbReference type="InterPro" id="IPR023631">
    <property type="entry name" value="Amidase_dom"/>
</dbReference>
<proteinExistence type="inferred from homology"/>
<keyword evidence="4" id="KW-1185">Reference proteome</keyword>
<dbReference type="EMBL" id="RKHO01000001">
    <property type="protein sequence ID" value="ROR89567.1"/>
    <property type="molecule type" value="Genomic_DNA"/>
</dbReference>
<dbReference type="InterPro" id="IPR000120">
    <property type="entry name" value="Amidase"/>
</dbReference>
<organism evidence="3 4">
    <name type="scientific">Nocardioides aurantiacus</name>
    <dbReference type="NCBI Taxonomy" id="86796"/>
    <lineage>
        <taxon>Bacteria</taxon>
        <taxon>Bacillati</taxon>
        <taxon>Actinomycetota</taxon>
        <taxon>Actinomycetes</taxon>
        <taxon>Propionibacteriales</taxon>
        <taxon>Nocardioidaceae</taxon>
        <taxon>Nocardioides</taxon>
    </lineage>
</organism>
<dbReference type="SUPFAM" id="SSF75304">
    <property type="entry name" value="Amidase signature (AS) enzymes"/>
    <property type="match status" value="1"/>
</dbReference>
<dbReference type="NCBIfam" id="NF005899">
    <property type="entry name" value="PRK07869.1"/>
    <property type="match status" value="1"/>
</dbReference>
<reference evidence="3 4" key="1">
    <citation type="submission" date="2018-11" db="EMBL/GenBank/DDBJ databases">
        <title>Sequencing the genomes of 1000 actinobacteria strains.</title>
        <authorList>
            <person name="Klenk H.-P."/>
        </authorList>
    </citation>
    <scope>NUCLEOTIDE SEQUENCE [LARGE SCALE GENOMIC DNA]</scope>
    <source>
        <strain evidence="3 4">DSM 12652</strain>
    </source>
</reference>
<evidence type="ECO:0000313" key="4">
    <source>
        <dbReference type="Proteomes" id="UP000281738"/>
    </source>
</evidence>
<comment type="caution">
    <text evidence="3">The sequence shown here is derived from an EMBL/GenBank/DDBJ whole genome shotgun (WGS) entry which is preliminary data.</text>
</comment>
<protein>
    <submittedName>
        <fullName evidence="3">Amidase</fullName>
    </submittedName>
</protein>
<evidence type="ECO:0000256" key="1">
    <source>
        <dbReference type="ARBA" id="ARBA00009199"/>
    </source>
</evidence>
<accession>A0A3N2CPW6</accession>
<dbReference type="Proteomes" id="UP000281738">
    <property type="component" value="Unassembled WGS sequence"/>
</dbReference>
<dbReference type="InterPro" id="IPR020556">
    <property type="entry name" value="Amidase_CS"/>
</dbReference>
<name>A0A3N2CPW6_9ACTN</name>
<sequence length="471" mass="49869">MSGTPERVHAFGDDALGDHDAVGLVEELRAGRVSRGELVAAAVERTRRLDPVVGGLAAERFDVAAQESHKPHAGYFAGVPSFVKDNSDVLGLPTQHGTRAFEAVPAVADGDVARVFGLLGLTVLGKTRLSEYGLSASAEPVGEPPVRTPWHTAHTAGASSSGSAAFVAGGAVPLAHANDGGGSIRIPAAVNGLVGLKPTRGRVPSDRMNREMPVKIVADGVVSRSVRDTAAFLREAERAYHDPGLPPVGDVTRPGRKRLRVALVTQTLTGAPVAPEVVAATEDAGRLLESLGHHVEPASLPAPASLAEDFLDYWAFLAMAISAGGRRTWGRGYDRSRNDALTRGLAARGRSRLWRVPQAIVRLQRSHRHTARLYADHDVLLCPTVAGPTPEIGWLSPAQPYETVIERLLDWVAFTPVQNVTGDPAVSLPLATSAAGLPLGVQLSAARGRDRRLLEVAYEVEAARPFARIQD</sequence>
<dbReference type="OrthoDB" id="9811471at2"/>
<dbReference type="Gene3D" id="3.90.1300.10">
    <property type="entry name" value="Amidase signature (AS) domain"/>
    <property type="match status" value="1"/>
</dbReference>
<dbReference type="RefSeq" id="WP_123388894.1">
    <property type="nucleotide sequence ID" value="NZ_RKHO01000001.1"/>
</dbReference>
<dbReference type="PANTHER" id="PTHR11895">
    <property type="entry name" value="TRANSAMIDASE"/>
    <property type="match status" value="1"/>
</dbReference>
<gene>
    <name evidence="3" type="ORF">EDD33_0393</name>
</gene>
<dbReference type="PROSITE" id="PS00571">
    <property type="entry name" value="AMIDASES"/>
    <property type="match status" value="1"/>
</dbReference>
<dbReference type="PANTHER" id="PTHR11895:SF7">
    <property type="entry name" value="GLUTAMYL-TRNA(GLN) AMIDOTRANSFERASE SUBUNIT A, MITOCHONDRIAL"/>
    <property type="match status" value="1"/>
</dbReference>
<dbReference type="AlphaFoldDB" id="A0A3N2CPW6"/>
<dbReference type="GO" id="GO:0003824">
    <property type="term" value="F:catalytic activity"/>
    <property type="evidence" value="ECO:0007669"/>
    <property type="project" value="InterPro"/>
</dbReference>